<evidence type="ECO:0000313" key="1">
    <source>
        <dbReference type="EMBL" id="KAJ1890190.1"/>
    </source>
</evidence>
<reference evidence="1" key="1">
    <citation type="submission" date="2022-07" db="EMBL/GenBank/DDBJ databases">
        <title>Phylogenomic reconstructions and comparative analyses of Kickxellomycotina fungi.</title>
        <authorList>
            <person name="Reynolds N.K."/>
            <person name="Stajich J.E."/>
            <person name="Barry K."/>
            <person name="Grigoriev I.V."/>
            <person name="Crous P."/>
            <person name="Smith M.E."/>
        </authorList>
    </citation>
    <scope>NUCLEOTIDE SEQUENCE</scope>
    <source>
        <strain evidence="1">Benny 63K</strain>
    </source>
</reference>
<comment type="caution">
    <text evidence="1">The sequence shown here is derived from an EMBL/GenBank/DDBJ whole genome shotgun (WGS) entry which is preliminary data.</text>
</comment>
<protein>
    <submittedName>
        <fullName evidence="1">Uncharacterized protein</fullName>
    </submittedName>
</protein>
<keyword evidence="2" id="KW-1185">Reference proteome</keyword>
<accession>A0ACC1ICA4</accession>
<proteinExistence type="predicted"/>
<name>A0ACC1ICA4_9FUNG</name>
<gene>
    <name evidence="1" type="ORF">LPJ66_007624</name>
</gene>
<sequence length="254" mass="27661">MKASSIIPSVVVLATMIFSGVFSHTFLNNLIIDGKDTGTGRCIRPVTGMKTMFVLNPSSVDIRCRPGNQSPNETDICPVKAGSEIGVEWHHDTGGPTDRVISESHRGPCLVYMARMDQPIAGAVWFKIYEEGYNSKTKQWCTDKIRASHGVLNITIPANIQSGNYLLRTEIIALHEAQKKGYAQFYPNCAQVNVVGGGSAKPQGYKIPGIYTADDPGIFVNYRKDPTGYVIPGPPVYVPGNVKVEMFYTSSAGN</sequence>
<dbReference type="EMBL" id="JANBPG010001387">
    <property type="protein sequence ID" value="KAJ1890190.1"/>
    <property type="molecule type" value="Genomic_DNA"/>
</dbReference>
<organism evidence="1 2">
    <name type="scientific">Kickxella alabastrina</name>
    <dbReference type="NCBI Taxonomy" id="61397"/>
    <lineage>
        <taxon>Eukaryota</taxon>
        <taxon>Fungi</taxon>
        <taxon>Fungi incertae sedis</taxon>
        <taxon>Zoopagomycota</taxon>
        <taxon>Kickxellomycotina</taxon>
        <taxon>Kickxellomycetes</taxon>
        <taxon>Kickxellales</taxon>
        <taxon>Kickxellaceae</taxon>
        <taxon>Kickxella</taxon>
    </lineage>
</organism>
<dbReference type="Proteomes" id="UP001150581">
    <property type="component" value="Unassembled WGS sequence"/>
</dbReference>
<evidence type="ECO:0000313" key="2">
    <source>
        <dbReference type="Proteomes" id="UP001150581"/>
    </source>
</evidence>